<dbReference type="PROSITE" id="PS51194">
    <property type="entry name" value="HELICASE_CTER"/>
    <property type="match status" value="1"/>
</dbReference>
<reference evidence="15 16" key="1">
    <citation type="submission" date="2018-08" db="EMBL/GenBank/DDBJ databases">
        <title>Bacillus jemisoniae sp. nov., Bacillus chryseoplanitiae sp. nov., Bacillus resnikiae sp. nov., and Bacillus frankliniae sp. nov., isolated from Viking spacecraft and associated surfaces.</title>
        <authorList>
            <person name="Seuylemezian A."/>
            <person name="Vaishampayan P."/>
        </authorList>
    </citation>
    <scope>NUCLEOTIDE SEQUENCE [LARGE SCALE GENOMIC DNA]</scope>
    <source>
        <strain evidence="15 16">MA001</strain>
    </source>
</reference>
<dbReference type="CDD" id="cd00268">
    <property type="entry name" value="DEADc"/>
    <property type="match status" value="1"/>
</dbReference>
<evidence type="ECO:0000256" key="11">
    <source>
        <dbReference type="PROSITE-ProRule" id="PRU00552"/>
    </source>
</evidence>
<dbReference type="Gene3D" id="3.30.70.330">
    <property type="match status" value="1"/>
</dbReference>
<evidence type="ECO:0000256" key="7">
    <source>
        <dbReference type="ARBA" id="ARBA00022840"/>
    </source>
</evidence>
<dbReference type="EC" id="3.6.4.13" evidence="10"/>
<dbReference type="GO" id="GO:0033592">
    <property type="term" value="F:RNA strand annealing activity"/>
    <property type="evidence" value="ECO:0007669"/>
    <property type="project" value="TreeGrafter"/>
</dbReference>
<sequence length="481" mass="54018">MRKRNFEDYNLSDEIKRALAVLKYEIPTEVQSNVIPLAMEKKDLVVKSQTGSGKTASFGIPICEMIEWEEKKPQAIILTPTRELAVQVREDITNIGRFKRIKAMAVYGKEPFAKQKEELKQKNHVVVGTPGRVIDHIERGTLVLDQVKYLIIDEADEMLNMGFIDEVEAIINEIPLNRATMVFSATLPRDVESLCHKYMKSPINIEIAATGITTDTIEHLLLEVKEEEKISLLKDVTVVENPDSCIIFCRTKEHVDTVFTELEASNYSCERLHGGLEQEVRFAVMDGFKMGNFRYLVATDVAARGIDIDKVTLVINYDVPMEKESYVHRTGRTGRAGNKGKAITFATPYEGKFLKAIEKYIGFEIPTIEAPTNEEVARERAAFEEKVSGRRVVKNNKTARINKDILKLHFNGGKNKKIRAVDFVGTIAKIPGVTADDIGIITIQDNLSYVDILNGKGSLVLQAMENTTIKGKKLKVSKAIK</sequence>
<comment type="domain">
    <text evidence="10">Contains an N-terminal domain that binds non-specifically to RNA and a C-terminal domain that binds specifically and tightly to hairpin 92 of 23S rRNA.</text>
</comment>
<dbReference type="PROSITE" id="PS51195">
    <property type="entry name" value="Q_MOTIF"/>
    <property type="match status" value="1"/>
</dbReference>
<organism evidence="15 16">
    <name type="scientific">Peribacillus asahii</name>
    <dbReference type="NCBI Taxonomy" id="228899"/>
    <lineage>
        <taxon>Bacteria</taxon>
        <taxon>Bacillati</taxon>
        <taxon>Bacillota</taxon>
        <taxon>Bacilli</taxon>
        <taxon>Bacillales</taxon>
        <taxon>Bacillaceae</taxon>
        <taxon>Peribacillus</taxon>
    </lineage>
</organism>
<comment type="function">
    <text evidence="10">DEAD-box RNA helicase involved in the assembly of the 50S ribosomal subunit. Has an RNA-dependent ATPase activity, which is specific for 23S rRNA, and a 3' to 5' RNA helicase activity that uses the energy of ATP hydrolysis to destabilize and unwind short rRNA duplexes.</text>
</comment>
<keyword evidence="3 10" id="KW-0690">Ribosome biogenesis</keyword>
<feature type="short sequence motif" description="Q motif" evidence="11">
    <location>
        <begin position="4"/>
        <end position="32"/>
    </location>
</feature>
<evidence type="ECO:0000256" key="10">
    <source>
        <dbReference type="HAMAP-Rule" id="MF_00965"/>
    </source>
</evidence>
<dbReference type="Pfam" id="PF00270">
    <property type="entry name" value="DEAD"/>
    <property type="match status" value="1"/>
</dbReference>
<dbReference type="PANTHER" id="PTHR47963:SF2">
    <property type="entry name" value="ATP-DEPENDENT RNA HELICASE DBPA"/>
    <property type="match status" value="1"/>
</dbReference>
<dbReference type="EMBL" id="QWVS01000005">
    <property type="protein sequence ID" value="RID88504.1"/>
    <property type="molecule type" value="Genomic_DNA"/>
</dbReference>
<keyword evidence="2 10" id="KW-0963">Cytoplasm</keyword>
<dbReference type="InterPro" id="IPR000629">
    <property type="entry name" value="RNA-helicase_DEAD-box_CS"/>
</dbReference>
<dbReference type="PROSITE" id="PS51192">
    <property type="entry name" value="HELICASE_ATP_BIND_1"/>
    <property type="match status" value="1"/>
</dbReference>
<evidence type="ECO:0000259" key="14">
    <source>
        <dbReference type="PROSITE" id="PS51195"/>
    </source>
</evidence>
<dbReference type="GO" id="GO:0000027">
    <property type="term" value="P:ribosomal large subunit assembly"/>
    <property type="evidence" value="ECO:0007669"/>
    <property type="project" value="UniProtKB-UniRule"/>
</dbReference>
<comment type="catalytic activity">
    <reaction evidence="9 10">
        <text>ATP + H2O = ADP + phosphate + H(+)</text>
        <dbReference type="Rhea" id="RHEA:13065"/>
        <dbReference type="ChEBI" id="CHEBI:15377"/>
        <dbReference type="ChEBI" id="CHEBI:15378"/>
        <dbReference type="ChEBI" id="CHEBI:30616"/>
        <dbReference type="ChEBI" id="CHEBI:43474"/>
        <dbReference type="ChEBI" id="CHEBI:456216"/>
        <dbReference type="EC" id="3.6.4.13"/>
    </reaction>
</comment>
<keyword evidence="5 10" id="KW-0378">Hydrolase</keyword>
<comment type="caution">
    <text evidence="15">The sequence shown here is derived from an EMBL/GenBank/DDBJ whole genome shotgun (WGS) entry which is preliminary data.</text>
</comment>
<dbReference type="RefSeq" id="WP_119115845.1">
    <property type="nucleotide sequence ID" value="NZ_QWVS01000005.1"/>
</dbReference>
<keyword evidence="7 10" id="KW-0067">ATP-binding</keyword>
<evidence type="ECO:0000256" key="3">
    <source>
        <dbReference type="ARBA" id="ARBA00022517"/>
    </source>
</evidence>
<evidence type="ECO:0000313" key="15">
    <source>
        <dbReference type="EMBL" id="RID88504.1"/>
    </source>
</evidence>
<dbReference type="InterPro" id="IPR011545">
    <property type="entry name" value="DEAD/DEAH_box_helicase_dom"/>
</dbReference>
<dbReference type="InterPro" id="IPR012677">
    <property type="entry name" value="Nucleotide-bd_a/b_plait_sf"/>
</dbReference>
<dbReference type="InterPro" id="IPR001650">
    <property type="entry name" value="Helicase_C-like"/>
</dbReference>
<dbReference type="GO" id="GO:0005829">
    <property type="term" value="C:cytosol"/>
    <property type="evidence" value="ECO:0007669"/>
    <property type="project" value="TreeGrafter"/>
</dbReference>
<evidence type="ECO:0000256" key="8">
    <source>
        <dbReference type="ARBA" id="ARBA00022884"/>
    </source>
</evidence>
<accession>A0A398BFW5</accession>
<dbReference type="GO" id="GO:0016887">
    <property type="term" value="F:ATP hydrolysis activity"/>
    <property type="evidence" value="ECO:0007669"/>
    <property type="project" value="RHEA"/>
</dbReference>
<evidence type="ECO:0000313" key="16">
    <source>
        <dbReference type="Proteomes" id="UP000266016"/>
    </source>
</evidence>
<dbReference type="CDD" id="cd12500">
    <property type="entry name" value="RRM_BsYxiN_like"/>
    <property type="match status" value="1"/>
</dbReference>
<dbReference type="GO" id="GO:0034458">
    <property type="term" value="F:3'-5' RNA helicase activity"/>
    <property type="evidence" value="ECO:0007669"/>
    <property type="project" value="UniProtKB-UniRule"/>
</dbReference>
<keyword evidence="4 10" id="KW-0547">Nucleotide-binding</keyword>
<dbReference type="HAMAP" id="MF_00965">
    <property type="entry name" value="DEAD_helicase_DbpA"/>
    <property type="match status" value="1"/>
</dbReference>
<keyword evidence="6 10" id="KW-0347">Helicase</keyword>
<dbReference type="PANTHER" id="PTHR47963">
    <property type="entry name" value="DEAD-BOX ATP-DEPENDENT RNA HELICASE 47, MITOCHONDRIAL"/>
    <property type="match status" value="1"/>
</dbReference>
<dbReference type="InterPro" id="IPR050547">
    <property type="entry name" value="DEAD_box_RNA_helicases"/>
</dbReference>
<dbReference type="Gene3D" id="3.40.50.300">
    <property type="entry name" value="P-loop containing nucleotide triphosphate hydrolases"/>
    <property type="match status" value="2"/>
</dbReference>
<dbReference type="AlphaFoldDB" id="A0A398BFW5"/>
<evidence type="ECO:0000259" key="12">
    <source>
        <dbReference type="PROSITE" id="PS51192"/>
    </source>
</evidence>
<feature type="domain" description="Helicase C-terminal" evidence="13">
    <location>
        <begin position="216"/>
        <end position="376"/>
    </location>
</feature>
<protein>
    <recommendedName>
        <fullName evidence="10">ATP-dependent RNA helicase DbpA</fullName>
        <ecNumber evidence="10">3.6.4.13</ecNumber>
    </recommendedName>
</protein>
<dbReference type="GO" id="GO:0009409">
    <property type="term" value="P:response to cold"/>
    <property type="evidence" value="ECO:0007669"/>
    <property type="project" value="TreeGrafter"/>
</dbReference>
<evidence type="ECO:0000256" key="2">
    <source>
        <dbReference type="ARBA" id="ARBA00022490"/>
    </source>
</evidence>
<proteinExistence type="inferred from homology"/>
<dbReference type="SMART" id="SM00490">
    <property type="entry name" value="HELICc"/>
    <property type="match status" value="1"/>
</dbReference>
<dbReference type="InterPro" id="IPR014014">
    <property type="entry name" value="RNA_helicase_DEAD_Q_motif"/>
</dbReference>
<dbReference type="SMART" id="SM00487">
    <property type="entry name" value="DEXDc"/>
    <property type="match status" value="1"/>
</dbReference>
<dbReference type="SUPFAM" id="SSF52540">
    <property type="entry name" value="P-loop containing nucleoside triphosphate hydrolases"/>
    <property type="match status" value="1"/>
</dbReference>
<evidence type="ECO:0000259" key="13">
    <source>
        <dbReference type="PROSITE" id="PS51194"/>
    </source>
</evidence>
<dbReference type="FunFam" id="3.30.70.330:FF:000068">
    <property type="entry name" value="ATP-dependent RNA helicase DeaD"/>
    <property type="match status" value="1"/>
</dbReference>
<dbReference type="Proteomes" id="UP000266016">
    <property type="component" value="Unassembled WGS sequence"/>
</dbReference>
<feature type="domain" description="Helicase ATP-binding" evidence="12">
    <location>
        <begin position="35"/>
        <end position="205"/>
    </location>
</feature>
<dbReference type="InterPro" id="IPR028619">
    <property type="entry name" value="DEAD_helicase_DbpA"/>
</dbReference>
<feature type="domain" description="DEAD-box RNA helicase Q" evidence="14">
    <location>
        <begin position="4"/>
        <end position="32"/>
    </location>
</feature>
<dbReference type="InterPro" id="IPR044742">
    <property type="entry name" value="DEAD/DEAH_RhlB"/>
</dbReference>
<keyword evidence="8 10" id="KW-0694">RNA-binding</keyword>
<dbReference type="GO" id="GO:0005524">
    <property type="term" value="F:ATP binding"/>
    <property type="evidence" value="ECO:0007669"/>
    <property type="project" value="UniProtKB-UniRule"/>
</dbReference>
<dbReference type="Pfam" id="PF00271">
    <property type="entry name" value="Helicase_C"/>
    <property type="match status" value="1"/>
</dbReference>
<dbReference type="CDD" id="cd18787">
    <property type="entry name" value="SF2_C_DEAD"/>
    <property type="match status" value="1"/>
</dbReference>
<evidence type="ECO:0000256" key="9">
    <source>
        <dbReference type="ARBA" id="ARBA00047984"/>
    </source>
</evidence>
<dbReference type="GO" id="GO:0005840">
    <property type="term" value="C:ribosome"/>
    <property type="evidence" value="ECO:0007669"/>
    <property type="project" value="TreeGrafter"/>
</dbReference>
<comment type="subcellular location">
    <subcellularLocation>
        <location evidence="1 10">Cytoplasm</location>
    </subcellularLocation>
</comment>
<dbReference type="InterPro" id="IPR005580">
    <property type="entry name" value="DbpA/CsdA_RNA-bd_dom"/>
</dbReference>
<dbReference type="PROSITE" id="PS00039">
    <property type="entry name" value="DEAD_ATP_HELICASE"/>
    <property type="match status" value="1"/>
</dbReference>
<feature type="region of interest" description="Involved in 23S rRNA binding" evidence="10">
    <location>
        <begin position="406"/>
        <end position="481"/>
    </location>
</feature>
<evidence type="ECO:0000256" key="4">
    <source>
        <dbReference type="ARBA" id="ARBA00022741"/>
    </source>
</evidence>
<dbReference type="Pfam" id="PF03880">
    <property type="entry name" value="DbpA"/>
    <property type="match status" value="1"/>
</dbReference>
<name>A0A398BFW5_9BACI</name>
<evidence type="ECO:0000256" key="1">
    <source>
        <dbReference type="ARBA" id="ARBA00004496"/>
    </source>
</evidence>
<comment type="similarity">
    <text evidence="10">Belongs to the DEAD box helicase family. DbpA subfamily.</text>
</comment>
<gene>
    <name evidence="10" type="primary">dbpA</name>
    <name evidence="15" type="ORF">D1953_03825</name>
</gene>
<keyword evidence="16" id="KW-1185">Reference proteome</keyword>
<dbReference type="InterPro" id="IPR014001">
    <property type="entry name" value="Helicase_ATP-bd"/>
</dbReference>
<evidence type="ECO:0000256" key="6">
    <source>
        <dbReference type="ARBA" id="ARBA00022806"/>
    </source>
</evidence>
<evidence type="ECO:0000256" key="5">
    <source>
        <dbReference type="ARBA" id="ARBA00022801"/>
    </source>
</evidence>
<dbReference type="InterPro" id="IPR027417">
    <property type="entry name" value="P-loop_NTPase"/>
</dbReference>